<feature type="domain" description="ABC transporter" evidence="3">
    <location>
        <begin position="6"/>
        <end position="245"/>
    </location>
</feature>
<evidence type="ECO:0000256" key="2">
    <source>
        <dbReference type="ARBA" id="ARBA00022840"/>
    </source>
</evidence>
<organism evidence="4 5">
    <name type="scientific">Somion occarium</name>
    <dbReference type="NCBI Taxonomy" id="3059160"/>
    <lineage>
        <taxon>Eukaryota</taxon>
        <taxon>Fungi</taxon>
        <taxon>Dikarya</taxon>
        <taxon>Basidiomycota</taxon>
        <taxon>Agaricomycotina</taxon>
        <taxon>Agaricomycetes</taxon>
        <taxon>Polyporales</taxon>
        <taxon>Cerrenaceae</taxon>
        <taxon>Somion</taxon>
    </lineage>
</organism>
<dbReference type="Pfam" id="PF00005">
    <property type="entry name" value="ABC_tran"/>
    <property type="match status" value="1"/>
</dbReference>
<dbReference type="InterPro" id="IPR003439">
    <property type="entry name" value="ABC_transporter-like_ATP-bd"/>
</dbReference>
<dbReference type="InterPro" id="IPR003593">
    <property type="entry name" value="AAA+_ATPase"/>
</dbReference>
<evidence type="ECO:0000313" key="5">
    <source>
        <dbReference type="Proteomes" id="UP001497453"/>
    </source>
</evidence>
<proteinExistence type="predicted"/>
<keyword evidence="2" id="KW-0067">ATP-binding</keyword>
<dbReference type="PANTHER" id="PTHR43119">
    <property type="entry name" value="ABC TRANSPORT PROTEIN ATP-BINDING COMPONENT-RELATED"/>
    <property type="match status" value="1"/>
</dbReference>
<name>A0ABP1DD40_9APHY</name>
<dbReference type="EMBL" id="OZ037946">
    <property type="protein sequence ID" value="CAL1705037.1"/>
    <property type="molecule type" value="Genomic_DNA"/>
</dbReference>
<dbReference type="PROSITE" id="PS50893">
    <property type="entry name" value="ABC_TRANSPORTER_2"/>
    <property type="match status" value="1"/>
</dbReference>
<accession>A0ABP1DD40</accession>
<keyword evidence="1" id="KW-0547">Nucleotide-binding</keyword>
<gene>
    <name evidence="4" type="ORF">GFSPODELE1_LOCUS5247</name>
</gene>
<evidence type="ECO:0000259" key="3">
    <source>
        <dbReference type="PROSITE" id="PS50893"/>
    </source>
</evidence>
<protein>
    <recommendedName>
        <fullName evidence="3">ABC transporter domain-containing protein</fullName>
    </recommendedName>
</protein>
<dbReference type="SMART" id="SM00382">
    <property type="entry name" value="AAA"/>
    <property type="match status" value="1"/>
</dbReference>
<keyword evidence="5" id="KW-1185">Reference proteome</keyword>
<dbReference type="PANTHER" id="PTHR43119:SF1">
    <property type="entry name" value="ABC TRANSPORTER DOMAIN-CONTAINING PROTEIN"/>
    <property type="match status" value="1"/>
</dbReference>
<evidence type="ECO:0000256" key="1">
    <source>
        <dbReference type="ARBA" id="ARBA00022741"/>
    </source>
</evidence>
<evidence type="ECO:0000313" key="4">
    <source>
        <dbReference type="EMBL" id="CAL1705037.1"/>
    </source>
</evidence>
<dbReference type="InterPro" id="IPR017871">
    <property type="entry name" value="ABC_transporter-like_CS"/>
</dbReference>
<dbReference type="Gene3D" id="3.40.50.300">
    <property type="entry name" value="P-loop containing nucleotide triphosphate hydrolases"/>
    <property type="match status" value="1"/>
</dbReference>
<dbReference type="Proteomes" id="UP001497453">
    <property type="component" value="Chromosome 3"/>
</dbReference>
<dbReference type="PROSITE" id="PS00211">
    <property type="entry name" value="ABC_TRANSPORTER_1"/>
    <property type="match status" value="1"/>
</dbReference>
<sequence length="251" mass="27843">MTETILEVHNIGVYQAPGQPIITDVNFEVREGDIVILQGKSGAGKSTLLKALAHLTLYEGEIDYRGKTPQSYGIPNYRTRVLYVPQRPSLLPGTPREFLKVVTGFKSHKSQHTLDIHEPIRVGKAWGIEEELWDRNWSNLSGGESQRVALAIAVGMRTAEILLLDGMSVINRGSVTFSIITPLLYLLEPTSALDAQTSITVENYLTQLTKSPDSNLKAAVWITHSPDQSKRVGTRFLRIADGTLREESSYV</sequence>
<reference evidence="5" key="1">
    <citation type="submission" date="2024-04" db="EMBL/GenBank/DDBJ databases">
        <authorList>
            <person name="Shaw F."/>
            <person name="Minotto A."/>
        </authorList>
    </citation>
    <scope>NUCLEOTIDE SEQUENCE [LARGE SCALE GENOMIC DNA]</scope>
</reference>
<dbReference type="SUPFAM" id="SSF52540">
    <property type="entry name" value="P-loop containing nucleoside triphosphate hydrolases"/>
    <property type="match status" value="1"/>
</dbReference>
<dbReference type="InterPro" id="IPR027417">
    <property type="entry name" value="P-loop_NTPase"/>
</dbReference>